<evidence type="ECO:0000313" key="3">
    <source>
        <dbReference type="EMBL" id="MFC4768804.1"/>
    </source>
</evidence>
<dbReference type="Proteomes" id="UP001596002">
    <property type="component" value="Unassembled WGS sequence"/>
</dbReference>
<comment type="caution">
    <text evidence="3">The sequence shown here is derived from an EMBL/GenBank/DDBJ whole genome shotgun (WGS) entry which is preliminary data.</text>
</comment>
<dbReference type="PIRSF" id="PIRSF003092">
    <property type="entry name" value="MinD"/>
    <property type="match status" value="1"/>
</dbReference>
<keyword evidence="2" id="KW-0067">ATP-binding</keyword>
<dbReference type="InterPro" id="IPR027417">
    <property type="entry name" value="P-loop_NTPase"/>
</dbReference>
<protein>
    <submittedName>
        <fullName evidence="3">MinD/ParA family protein</fullName>
    </submittedName>
</protein>
<organism evidence="3 4">
    <name type="scientific">Effusibacillus consociatus</name>
    <dbReference type="NCBI Taxonomy" id="1117041"/>
    <lineage>
        <taxon>Bacteria</taxon>
        <taxon>Bacillati</taxon>
        <taxon>Bacillota</taxon>
        <taxon>Bacilli</taxon>
        <taxon>Bacillales</taxon>
        <taxon>Alicyclobacillaceae</taxon>
        <taxon>Effusibacillus</taxon>
    </lineage>
</organism>
<sequence>MYDQAERLRQMVPSAKNESQSQTQTRVLTITSGKGGVGKSNFSLNFALGLSASGKKVVVLDADVGFANIDVLMGKSSRRTLADLVQRRATIWDIMEFGPLGIHFIAGGSGLQDLLSLKEEQLNYLISQLEELHGFAEYLIIDTGAGLNEGTLRFILSSDEVIVVSTPEPTAITDAYALIKLVAIRSANSNIQLVINRASSITEGKQAADKLVLVAKKFLNLDLAILGYLLDDPLVSKAVKEQIPFYIRYPQSPATYCIEQLVKKQVKIANPSPTPESGIRSFLSRMTQIFRN</sequence>
<dbReference type="Gene3D" id="3.40.50.300">
    <property type="entry name" value="P-loop containing nucleotide triphosphate hydrolases"/>
    <property type="match status" value="1"/>
</dbReference>
<keyword evidence="1" id="KW-0547">Nucleotide-binding</keyword>
<reference evidence="4" key="1">
    <citation type="journal article" date="2019" name="Int. J. Syst. Evol. Microbiol.">
        <title>The Global Catalogue of Microorganisms (GCM) 10K type strain sequencing project: providing services to taxonomists for standard genome sequencing and annotation.</title>
        <authorList>
            <consortium name="The Broad Institute Genomics Platform"/>
            <consortium name="The Broad Institute Genome Sequencing Center for Infectious Disease"/>
            <person name="Wu L."/>
            <person name="Ma J."/>
        </authorList>
    </citation>
    <scope>NUCLEOTIDE SEQUENCE [LARGE SCALE GENOMIC DNA]</scope>
    <source>
        <strain evidence="4">WYCCWR 12678</strain>
    </source>
</reference>
<dbReference type="InterPro" id="IPR033756">
    <property type="entry name" value="YlxH/NBP35"/>
</dbReference>
<dbReference type="RefSeq" id="WP_380026753.1">
    <property type="nucleotide sequence ID" value="NZ_JBHSHC010000112.1"/>
</dbReference>
<evidence type="ECO:0000313" key="4">
    <source>
        <dbReference type="Proteomes" id="UP001596002"/>
    </source>
</evidence>
<dbReference type="InterPro" id="IPR050625">
    <property type="entry name" value="ParA/MinD_ATPase"/>
</dbReference>
<dbReference type="PANTHER" id="PTHR43384:SF4">
    <property type="entry name" value="CELLULOSE BIOSYNTHESIS PROTEIN BCSQ-RELATED"/>
    <property type="match status" value="1"/>
</dbReference>
<dbReference type="PANTHER" id="PTHR43384">
    <property type="entry name" value="SEPTUM SITE-DETERMINING PROTEIN MIND HOMOLOG, CHLOROPLASTIC-RELATED"/>
    <property type="match status" value="1"/>
</dbReference>
<dbReference type="EMBL" id="JBHSHC010000112">
    <property type="protein sequence ID" value="MFC4768804.1"/>
    <property type="molecule type" value="Genomic_DNA"/>
</dbReference>
<dbReference type="InterPro" id="IPR033875">
    <property type="entry name" value="FlhG"/>
</dbReference>
<dbReference type="SUPFAM" id="SSF52540">
    <property type="entry name" value="P-loop containing nucleoside triphosphate hydrolases"/>
    <property type="match status" value="1"/>
</dbReference>
<name>A0ABV9Q4Q4_9BACL</name>
<dbReference type="Pfam" id="PF10609">
    <property type="entry name" value="ParA"/>
    <property type="match status" value="1"/>
</dbReference>
<evidence type="ECO:0000256" key="1">
    <source>
        <dbReference type="ARBA" id="ARBA00022741"/>
    </source>
</evidence>
<evidence type="ECO:0000256" key="2">
    <source>
        <dbReference type="ARBA" id="ARBA00022840"/>
    </source>
</evidence>
<proteinExistence type="predicted"/>
<accession>A0ABV9Q4Q4</accession>
<gene>
    <name evidence="3" type="ORF">ACFO8Q_15770</name>
</gene>
<dbReference type="CDD" id="cd02038">
    <property type="entry name" value="FlhG-like"/>
    <property type="match status" value="1"/>
</dbReference>
<keyword evidence="4" id="KW-1185">Reference proteome</keyword>
<dbReference type="InterPro" id="IPR025501">
    <property type="entry name" value="MinD_FleN"/>
</dbReference>